<dbReference type="GO" id="GO:0048270">
    <property type="term" value="F:methionine adenosyltransferase regulator activity"/>
    <property type="evidence" value="ECO:0007669"/>
    <property type="project" value="TreeGrafter"/>
</dbReference>
<dbReference type="GO" id="GO:0048269">
    <property type="term" value="C:methionine adenosyltransferase complex"/>
    <property type="evidence" value="ECO:0007669"/>
    <property type="project" value="TreeGrafter"/>
</dbReference>
<dbReference type="PANTHER" id="PTHR10491">
    <property type="entry name" value="DTDP-4-DEHYDRORHAMNOSE REDUCTASE"/>
    <property type="match status" value="1"/>
</dbReference>
<dbReference type="EMBL" id="KV442097">
    <property type="protein sequence ID" value="OAQ24307.1"/>
    <property type="molecule type" value="Genomic_DNA"/>
</dbReference>
<dbReference type="OrthoDB" id="6235964at2759"/>
<dbReference type="Pfam" id="PF04321">
    <property type="entry name" value="RmlD_sub_bind"/>
    <property type="match status" value="1"/>
</dbReference>
<evidence type="ECO:0000259" key="1">
    <source>
        <dbReference type="Pfam" id="PF04321"/>
    </source>
</evidence>
<gene>
    <name evidence="2" type="ORF">K457DRAFT_142071</name>
</gene>
<dbReference type="AlphaFoldDB" id="A0A197JGJ8"/>
<dbReference type="InterPro" id="IPR036291">
    <property type="entry name" value="NAD(P)-bd_dom_sf"/>
</dbReference>
<dbReference type="Proteomes" id="UP000078512">
    <property type="component" value="Unassembled WGS sequence"/>
</dbReference>
<name>A0A197JGJ8_9FUNG</name>
<sequence length="296" mass="32494">MRVLVTGASGLLGRAVVAEFKNAGHEVVGVAFSRAKGDLKKLDLEDSNAVQTFVDAENPDVIVHCAAERRPDVVEKDPNGAKNLNVQVPGLLADLTNDRGVLLIYISTDYVFDGTSPPYDVRDKANPLNLYGQTKYDGEKEIKKFNSSAIILRVPILYGVTEYNGESAVNSLIDSVKDGKAVSMDHYAIRYPTNVADVARVVKDLSIKVRQEKVFISGILHFSGEEKYTKYEICEVIAKVLGTSIDHLTPNAEAPKDGTTRPYDCHLSNRCLAGVGINTQCVKFSDWMQGWLNKSQ</sequence>
<dbReference type="PANTHER" id="PTHR10491:SF4">
    <property type="entry name" value="METHIONINE ADENOSYLTRANSFERASE 2 SUBUNIT BETA"/>
    <property type="match status" value="1"/>
</dbReference>
<dbReference type="GO" id="GO:0006556">
    <property type="term" value="P:S-adenosylmethionine biosynthetic process"/>
    <property type="evidence" value="ECO:0007669"/>
    <property type="project" value="UniProtKB-UniPathway"/>
</dbReference>
<feature type="domain" description="RmlD-like substrate binding" evidence="1">
    <location>
        <begin position="1"/>
        <end position="275"/>
    </location>
</feature>
<evidence type="ECO:0000313" key="3">
    <source>
        <dbReference type="Proteomes" id="UP000078512"/>
    </source>
</evidence>
<dbReference type="UniPathway" id="UPA00315">
    <property type="reaction ID" value="UER00080"/>
</dbReference>
<dbReference type="InterPro" id="IPR005913">
    <property type="entry name" value="dTDP_dehydrorham_reduct"/>
</dbReference>
<dbReference type="InterPro" id="IPR029903">
    <property type="entry name" value="RmlD-like-bd"/>
</dbReference>
<dbReference type="STRING" id="1314771.A0A197JGJ8"/>
<dbReference type="FunFam" id="3.40.50.720:FF:000357">
    <property type="entry name" value="Methionine adenosyltransferase 2 subunit beta"/>
    <property type="match status" value="1"/>
</dbReference>
<proteinExistence type="predicted"/>
<keyword evidence="3" id="KW-1185">Reference proteome</keyword>
<protein>
    <submittedName>
        <fullName evidence="2">NAD(P)-binding protein</fullName>
    </submittedName>
</protein>
<dbReference type="SUPFAM" id="SSF51735">
    <property type="entry name" value="NAD(P)-binding Rossmann-fold domains"/>
    <property type="match status" value="1"/>
</dbReference>
<organism evidence="2 3">
    <name type="scientific">Linnemannia elongata AG-77</name>
    <dbReference type="NCBI Taxonomy" id="1314771"/>
    <lineage>
        <taxon>Eukaryota</taxon>
        <taxon>Fungi</taxon>
        <taxon>Fungi incertae sedis</taxon>
        <taxon>Mucoromycota</taxon>
        <taxon>Mortierellomycotina</taxon>
        <taxon>Mortierellomycetes</taxon>
        <taxon>Mortierellales</taxon>
        <taxon>Mortierellaceae</taxon>
        <taxon>Linnemannia</taxon>
    </lineage>
</organism>
<evidence type="ECO:0000313" key="2">
    <source>
        <dbReference type="EMBL" id="OAQ24307.1"/>
    </source>
</evidence>
<dbReference type="Gene3D" id="3.40.50.720">
    <property type="entry name" value="NAD(P)-binding Rossmann-like Domain"/>
    <property type="match status" value="1"/>
</dbReference>
<dbReference type="CDD" id="cd05254">
    <property type="entry name" value="dTDP_HR_like_SDR_e"/>
    <property type="match status" value="1"/>
</dbReference>
<accession>A0A197JGJ8</accession>
<reference evidence="2 3" key="1">
    <citation type="submission" date="2016-05" db="EMBL/GenBank/DDBJ databases">
        <title>Genome sequencing reveals origins of a unique bacterial endosymbiosis in the earliest lineages of terrestrial Fungi.</title>
        <authorList>
            <consortium name="DOE Joint Genome Institute"/>
            <person name="Uehling J."/>
            <person name="Gryganskyi A."/>
            <person name="Hameed K."/>
            <person name="Tschaplinski T."/>
            <person name="Misztal P."/>
            <person name="Wu S."/>
            <person name="Desiro A."/>
            <person name="Vande Pol N."/>
            <person name="Du Z.-Y."/>
            <person name="Zienkiewicz A."/>
            <person name="Zienkiewicz K."/>
            <person name="Morin E."/>
            <person name="Tisserant E."/>
            <person name="Splivallo R."/>
            <person name="Hainaut M."/>
            <person name="Henrissat B."/>
            <person name="Ohm R."/>
            <person name="Kuo A."/>
            <person name="Yan J."/>
            <person name="Lipzen A."/>
            <person name="Nolan M."/>
            <person name="Labutti K."/>
            <person name="Barry K."/>
            <person name="Goldstein A."/>
            <person name="Labbe J."/>
            <person name="Schadt C."/>
            <person name="Tuskan G."/>
            <person name="Grigoriev I."/>
            <person name="Martin F."/>
            <person name="Vilgalys R."/>
            <person name="Bonito G."/>
        </authorList>
    </citation>
    <scope>NUCLEOTIDE SEQUENCE [LARGE SCALE GENOMIC DNA]</scope>
    <source>
        <strain evidence="2 3">AG-77</strain>
    </source>
</reference>